<gene>
    <name evidence="2" type="ORF">GCM10011399_01350</name>
</gene>
<keyword evidence="1" id="KW-0812">Transmembrane</keyword>
<dbReference type="RefSeq" id="WP_229715028.1">
    <property type="nucleotide sequence ID" value="NZ_BMGP01000001.1"/>
</dbReference>
<name>A0A917ESX9_9MICO</name>
<evidence type="ECO:0000256" key="1">
    <source>
        <dbReference type="SAM" id="Phobius"/>
    </source>
</evidence>
<feature type="transmembrane region" description="Helical" evidence="1">
    <location>
        <begin position="173"/>
        <end position="193"/>
    </location>
</feature>
<protein>
    <submittedName>
        <fullName evidence="2">Uncharacterized protein</fullName>
    </submittedName>
</protein>
<evidence type="ECO:0000313" key="2">
    <source>
        <dbReference type="EMBL" id="GGF11276.1"/>
    </source>
</evidence>
<feature type="transmembrane region" description="Helical" evidence="1">
    <location>
        <begin position="116"/>
        <end position="141"/>
    </location>
</feature>
<keyword evidence="3" id="KW-1185">Reference proteome</keyword>
<dbReference type="EMBL" id="BMGP01000001">
    <property type="protein sequence ID" value="GGF11276.1"/>
    <property type="molecule type" value="Genomic_DNA"/>
</dbReference>
<feature type="transmembrane region" description="Helical" evidence="1">
    <location>
        <begin position="228"/>
        <end position="253"/>
    </location>
</feature>
<keyword evidence="1" id="KW-0472">Membrane</keyword>
<reference evidence="2 3" key="1">
    <citation type="journal article" date="2014" name="Int. J. Syst. Evol. Microbiol.">
        <title>Complete genome sequence of Corynebacterium casei LMG S-19264T (=DSM 44701T), isolated from a smear-ripened cheese.</title>
        <authorList>
            <consortium name="US DOE Joint Genome Institute (JGI-PGF)"/>
            <person name="Walter F."/>
            <person name="Albersmeier A."/>
            <person name="Kalinowski J."/>
            <person name="Ruckert C."/>
        </authorList>
    </citation>
    <scope>NUCLEOTIDE SEQUENCE [LARGE SCALE GENOMIC DNA]</scope>
    <source>
        <strain evidence="2 3">CGMCC 1.12976</strain>
    </source>
</reference>
<organism evidence="2 3">
    <name type="scientific">Subtercola lobariae</name>
    <dbReference type="NCBI Taxonomy" id="1588641"/>
    <lineage>
        <taxon>Bacteria</taxon>
        <taxon>Bacillati</taxon>
        <taxon>Actinomycetota</taxon>
        <taxon>Actinomycetes</taxon>
        <taxon>Micrococcales</taxon>
        <taxon>Microbacteriaceae</taxon>
        <taxon>Subtercola</taxon>
    </lineage>
</organism>
<dbReference type="Proteomes" id="UP000598775">
    <property type="component" value="Unassembled WGS sequence"/>
</dbReference>
<sequence length="263" mass="28818">MTTLAADQPATARVASSAPRAINVLRLHLTNKWTTLGTPLLILTFIFAVNYVIWLLIYTSTPEAARTAAGGNQYVEGTQYSGSTFYIFIYMLVIAIQVVLRTFPFALGFSITRRDFYLGTALLFGVLAAIYSVILTIMSYIEEATTGWGLGGHMFSTVWFGTGSLGQRLSSEFFAFLFFFFVGAAISTVYLRWRATGMIVLWGSIVLIGVAAAALITFANGWPAVGTWFLNAGVYGVVLWSLVITVISAFFGFRILRRATPVN</sequence>
<proteinExistence type="predicted"/>
<feature type="transmembrane region" description="Helical" evidence="1">
    <location>
        <begin position="200"/>
        <end position="222"/>
    </location>
</feature>
<accession>A0A917ESX9</accession>
<feature type="transmembrane region" description="Helical" evidence="1">
    <location>
        <begin position="36"/>
        <end position="57"/>
    </location>
</feature>
<comment type="caution">
    <text evidence="2">The sequence shown here is derived from an EMBL/GenBank/DDBJ whole genome shotgun (WGS) entry which is preliminary data.</text>
</comment>
<keyword evidence="1" id="KW-1133">Transmembrane helix</keyword>
<dbReference type="AlphaFoldDB" id="A0A917ESX9"/>
<evidence type="ECO:0000313" key="3">
    <source>
        <dbReference type="Proteomes" id="UP000598775"/>
    </source>
</evidence>
<feature type="transmembrane region" description="Helical" evidence="1">
    <location>
        <begin position="85"/>
        <end position="109"/>
    </location>
</feature>